<organism evidence="1 2">
    <name type="scientific">Popillia japonica</name>
    <name type="common">Japanese beetle</name>
    <dbReference type="NCBI Taxonomy" id="7064"/>
    <lineage>
        <taxon>Eukaryota</taxon>
        <taxon>Metazoa</taxon>
        <taxon>Ecdysozoa</taxon>
        <taxon>Arthropoda</taxon>
        <taxon>Hexapoda</taxon>
        <taxon>Insecta</taxon>
        <taxon>Pterygota</taxon>
        <taxon>Neoptera</taxon>
        <taxon>Endopterygota</taxon>
        <taxon>Coleoptera</taxon>
        <taxon>Polyphaga</taxon>
        <taxon>Scarabaeiformia</taxon>
        <taxon>Scarabaeidae</taxon>
        <taxon>Rutelinae</taxon>
        <taxon>Popillia</taxon>
    </lineage>
</organism>
<evidence type="ECO:0000313" key="1">
    <source>
        <dbReference type="EMBL" id="KAK9674663.1"/>
    </source>
</evidence>
<proteinExistence type="predicted"/>
<keyword evidence="2" id="KW-1185">Reference proteome</keyword>
<accession>A0AAW1HF14</accession>
<dbReference type="EMBL" id="JASPKY010001684">
    <property type="protein sequence ID" value="KAK9674663.1"/>
    <property type="molecule type" value="Genomic_DNA"/>
</dbReference>
<protein>
    <submittedName>
        <fullName evidence="1">Uncharacterized protein</fullName>
    </submittedName>
</protein>
<sequence>MGETNTNSKFQFKSGLKIKLAKQRLRLQVDCLNQSSLPCQPLPDLRKKGISRKEMRRLQRNHLRKMANISKTGIQFGTRGSSSALESKEFFRQLNDVQYMEEL</sequence>
<evidence type="ECO:0000313" key="2">
    <source>
        <dbReference type="Proteomes" id="UP001458880"/>
    </source>
</evidence>
<dbReference type="Proteomes" id="UP001458880">
    <property type="component" value="Unassembled WGS sequence"/>
</dbReference>
<dbReference type="AlphaFoldDB" id="A0AAW1HF14"/>
<gene>
    <name evidence="1" type="ORF">QE152_g40947</name>
</gene>
<comment type="caution">
    <text evidence="1">The sequence shown here is derived from an EMBL/GenBank/DDBJ whole genome shotgun (WGS) entry which is preliminary data.</text>
</comment>
<name>A0AAW1HF14_POPJA</name>
<reference evidence="1 2" key="1">
    <citation type="journal article" date="2024" name="BMC Genomics">
        <title>De novo assembly and annotation of Popillia japonica's genome with initial clues to its potential as an invasive pest.</title>
        <authorList>
            <person name="Cucini C."/>
            <person name="Boschi S."/>
            <person name="Funari R."/>
            <person name="Cardaioli E."/>
            <person name="Iannotti N."/>
            <person name="Marturano G."/>
            <person name="Paoli F."/>
            <person name="Bruttini M."/>
            <person name="Carapelli A."/>
            <person name="Frati F."/>
            <person name="Nardi F."/>
        </authorList>
    </citation>
    <scope>NUCLEOTIDE SEQUENCE [LARGE SCALE GENOMIC DNA]</scope>
    <source>
        <strain evidence="1">DMR45628</strain>
    </source>
</reference>